<dbReference type="RefSeq" id="WP_288183376.1">
    <property type="nucleotide sequence ID" value="NZ_LT608335.1"/>
</dbReference>
<accession>A0A212LNG4</accession>
<name>A0A212LNG4_9FIRM</name>
<gene>
    <name evidence="2" type="ORF">KL86SPO_20379</name>
</gene>
<reference evidence="2" key="1">
    <citation type="submission" date="2016-08" db="EMBL/GenBank/DDBJ databases">
        <authorList>
            <person name="Seilhamer J.J."/>
        </authorList>
    </citation>
    <scope>NUCLEOTIDE SEQUENCE</scope>
    <source>
        <strain evidence="2">86</strain>
    </source>
</reference>
<dbReference type="Pfam" id="PF13566">
    <property type="entry name" value="DUF4130"/>
    <property type="match status" value="1"/>
</dbReference>
<evidence type="ECO:0000259" key="1">
    <source>
        <dbReference type="Pfam" id="PF13566"/>
    </source>
</evidence>
<protein>
    <recommendedName>
        <fullName evidence="1">DUF4130 domain-containing protein</fullName>
    </recommendedName>
</protein>
<organism evidence="2">
    <name type="scientific">uncultured Sporomusa sp</name>
    <dbReference type="NCBI Taxonomy" id="307249"/>
    <lineage>
        <taxon>Bacteria</taxon>
        <taxon>Bacillati</taxon>
        <taxon>Bacillota</taxon>
        <taxon>Negativicutes</taxon>
        <taxon>Selenomonadales</taxon>
        <taxon>Sporomusaceae</taxon>
        <taxon>Sporomusa</taxon>
        <taxon>environmental samples</taxon>
    </lineage>
</organism>
<evidence type="ECO:0000313" key="2">
    <source>
        <dbReference type="EMBL" id="SCM79061.1"/>
    </source>
</evidence>
<dbReference type="InterPro" id="IPR025404">
    <property type="entry name" value="DUF4130"/>
</dbReference>
<feature type="domain" description="DUF4130" evidence="1">
    <location>
        <begin position="91"/>
        <end position="245"/>
    </location>
</feature>
<dbReference type="EMBL" id="FMJE01000002">
    <property type="protein sequence ID" value="SCM79061.1"/>
    <property type="molecule type" value="Genomic_DNA"/>
</dbReference>
<proteinExistence type="predicted"/>
<sequence length="255" mass="28745">MIICSQSPWPIIKAALLAQIHNDLPCFHSEQDSLGLFKDTTVYKADEVPLTALLKQVSDTCGLNAAWLLDSPGQTLTRLVAANLRYQAADRSAVIFAAVEQAIRYGHSYCFCGIGDISRMFLSRAKVVSHEVHKMLGFIRFHPAPDNTLVARPKLFHQTADLILKKFVARYPNTRLVFLLEDMALVLTDGKLTQTAAAPYLPYLENQDFAAAWETYYQSQYIATRKNIKLAQHVIPKKYWNWLAEGKILESEASK</sequence>
<dbReference type="AlphaFoldDB" id="A0A212LNG4"/>